<evidence type="ECO:0008006" key="4">
    <source>
        <dbReference type="Google" id="ProtNLM"/>
    </source>
</evidence>
<keyword evidence="3" id="KW-1185">Reference proteome</keyword>
<proteinExistence type="predicted"/>
<evidence type="ECO:0000256" key="1">
    <source>
        <dbReference type="SAM" id="SignalP"/>
    </source>
</evidence>
<reference evidence="2" key="1">
    <citation type="submission" date="2022-09" db="EMBL/GenBank/DDBJ databases">
        <title>Aureispira anguillicida sp. nov., isolated from Leptocephalus of Japanese eel Anguilla japonica.</title>
        <authorList>
            <person name="Yuasa K."/>
            <person name="Mekata T."/>
            <person name="Ikunari K."/>
        </authorList>
    </citation>
    <scope>NUCLEOTIDE SEQUENCE</scope>
    <source>
        <strain evidence="2">EL160426</strain>
    </source>
</reference>
<sequence length="254" mass="29307">MINLKKITLTFSMLLCIVLLYSCGSTKETNSVSSKERKIFVTGELVTQDETYANIKGAVARLRAILCGKFVCYNTLKDPAGKKYSTWRVNEGQDSVIAYQIPIGDYHKDGYWIYHYQCLTSLPDQPVYEGISRLIELNRDTIKAVYYELPKDLDRPINQVLKDPKAVFGRVNWKELEPIKGEKVVYYVRKTLLTYKGESKWKSSQFTSKEKGFDADYYKVAPSKIVYGKNQEYSEKQSPEWLVKAAMIRLDLLK</sequence>
<organism evidence="2 3">
    <name type="scientific">Aureispira anguillae</name>
    <dbReference type="NCBI Taxonomy" id="2864201"/>
    <lineage>
        <taxon>Bacteria</taxon>
        <taxon>Pseudomonadati</taxon>
        <taxon>Bacteroidota</taxon>
        <taxon>Saprospiria</taxon>
        <taxon>Saprospirales</taxon>
        <taxon>Saprospiraceae</taxon>
        <taxon>Aureispira</taxon>
    </lineage>
</organism>
<dbReference type="AlphaFoldDB" id="A0A916DNJ3"/>
<gene>
    <name evidence="2" type="ORF">AsAng_0006290</name>
</gene>
<dbReference type="KEGG" id="aup:AsAng_0006290"/>
<keyword evidence="1" id="KW-0732">Signal</keyword>
<evidence type="ECO:0000313" key="3">
    <source>
        <dbReference type="Proteomes" id="UP001060919"/>
    </source>
</evidence>
<feature type="signal peptide" evidence="1">
    <location>
        <begin position="1"/>
        <end position="27"/>
    </location>
</feature>
<evidence type="ECO:0000313" key="2">
    <source>
        <dbReference type="EMBL" id="BDS09924.1"/>
    </source>
</evidence>
<feature type="chain" id="PRO_5036884008" description="Lipoprotein" evidence="1">
    <location>
        <begin position="28"/>
        <end position="254"/>
    </location>
</feature>
<protein>
    <recommendedName>
        <fullName evidence="4">Lipoprotein</fullName>
    </recommendedName>
</protein>
<accession>A0A916DNJ3</accession>
<name>A0A916DNJ3_9BACT</name>
<dbReference type="PROSITE" id="PS51257">
    <property type="entry name" value="PROKAR_LIPOPROTEIN"/>
    <property type="match status" value="1"/>
</dbReference>
<dbReference type="RefSeq" id="WP_264791272.1">
    <property type="nucleotide sequence ID" value="NZ_AP026867.1"/>
</dbReference>
<dbReference type="Proteomes" id="UP001060919">
    <property type="component" value="Chromosome"/>
</dbReference>
<dbReference type="EMBL" id="AP026867">
    <property type="protein sequence ID" value="BDS09924.1"/>
    <property type="molecule type" value="Genomic_DNA"/>
</dbReference>